<evidence type="ECO:0000256" key="4">
    <source>
        <dbReference type="ARBA" id="ARBA00022840"/>
    </source>
</evidence>
<keyword evidence="3 8" id="KW-0547">Nucleotide-binding</keyword>
<name>A0A3M7TPU3_9BACI</name>
<dbReference type="Pfam" id="PF00750">
    <property type="entry name" value="tRNA-synt_1d"/>
    <property type="match status" value="1"/>
</dbReference>
<dbReference type="FunFam" id="3.40.50.620:FF:000116">
    <property type="entry name" value="Arginine--tRNA ligase"/>
    <property type="match status" value="1"/>
</dbReference>
<comment type="caution">
    <text evidence="12">The sequence shown here is derived from an EMBL/GenBank/DDBJ whole genome shotgun (WGS) entry which is preliminary data.</text>
</comment>
<dbReference type="InterPro" id="IPR009080">
    <property type="entry name" value="tRNAsynth_Ia_anticodon-bd"/>
</dbReference>
<dbReference type="SUPFAM" id="SSF55190">
    <property type="entry name" value="Arginyl-tRNA synthetase (ArgRS), N-terminal 'additional' domain"/>
    <property type="match status" value="1"/>
</dbReference>
<dbReference type="OrthoDB" id="9805987at2"/>
<comment type="subunit">
    <text evidence="8">Monomer.</text>
</comment>
<dbReference type="PANTHER" id="PTHR11956">
    <property type="entry name" value="ARGINYL-TRNA SYNTHETASE"/>
    <property type="match status" value="1"/>
</dbReference>
<dbReference type="Gene3D" id="3.30.1360.70">
    <property type="entry name" value="Arginyl tRNA synthetase N-terminal domain"/>
    <property type="match status" value="1"/>
</dbReference>
<evidence type="ECO:0000256" key="7">
    <source>
        <dbReference type="ARBA" id="ARBA00049339"/>
    </source>
</evidence>
<evidence type="ECO:0000259" key="10">
    <source>
        <dbReference type="SMART" id="SM00836"/>
    </source>
</evidence>
<dbReference type="HAMAP" id="MF_00123">
    <property type="entry name" value="Arg_tRNA_synth"/>
    <property type="match status" value="1"/>
</dbReference>
<evidence type="ECO:0000256" key="2">
    <source>
        <dbReference type="ARBA" id="ARBA00022598"/>
    </source>
</evidence>
<proteinExistence type="inferred from homology"/>
<dbReference type="GO" id="GO:0006420">
    <property type="term" value="P:arginyl-tRNA aminoacylation"/>
    <property type="evidence" value="ECO:0007669"/>
    <property type="project" value="UniProtKB-UniRule"/>
</dbReference>
<keyword evidence="2 8" id="KW-0436">Ligase</keyword>
<comment type="subcellular location">
    <subcellularLocation>
        <location evidence="8">Cytoplasm</location>
    </subcellularLocation>
</comment>
<dbReference type="InterPro" id="IPR036695">
    <property type="entry name" value="Arg-tRNA-synth_N_sf"/>
</dbReference>
<accession>A0A3M7TPU3</accession>
<organism evidence="12 13">
    <name type="scientific">Alteribacter keqinensis</name>
    <dbReference type="NCBI Taxonomy" id="2483800"/>
    <lineage>
        <taxon>Bacteria</taxon>
        <taxon>Bacillati</taxon>
        <taxon>Bacillota</taxon>
        <taxon>Bacilli</taxon>
        <taxon>Bacillales</taxon>
        <taxon>Bacillaceae</taxon>
        <taxon>Alteribacter</taxon>
    </lineage>
</organism>
<feature type="domain" description="Arginyl tRNA synthetase N-terminal" evidence="11">
    <location>
        <begin position="1"/>
        <end position="84"/>
    </location>
</feature>
<dbReference type="InterPro" id="IPR005148">
    <property type="entry name" value="Arg-tRNA-synth_N"/>
</dbReference>
<dbReference type="SMART" id="SM00836">
    <property type="entry name" value="DALR_1"/>
    <property type="match status" value="1"/>
</dbReference>
<dbReference type="InterPro" id="IPR001278">
    <property type="entry name" value="Arg-tRNA-ligase"/>
</dbReference>
<evidence type="ECO:0000256" key="3">
    <source>
        <dbReference type="ARBA" id="ARBA00022741"/>
    </source>
</evidence>
<feature type="short sequence motif" description="'HIGH' region" evidence="8">
    <location>
        <begin position="122"/>
        <end position="132"/>
    </location>
</feature>
<feature type="domain" description="DALR anticodon binding" evidence="10">
    <location>
        <begin position="449"/>
        <end position="560"/>
    </location>
</feature>
<dbReference type="PRINTS" id="PR01038">
    <property type="entry name" value="TRNASYNTHARG"/>
</dbReference>
<dbReference type="Proteomes" id="UP000278746">
    <property type="component" value="Unassembled WGS sequence"/>
</dbReference>
<evidence type="ECO:0000256" key="1">
    <source>
        <dbReference type="ARBA" id="ARBA00005594"/>
    </source>
</evidence>
<keyword evidence="5 8" id="KW-0648">Protein biosynthesis</keyword>
<dbReference type="PANTHER" id="PTHR11956:SF5">
    <property type="entry name" value="ARGININE--TRNA LIGASE, CYTOPLASMIC"/>
    <property type="match status" value="1"/>
</dbReference>
<keyword evidence="4 8" id="KW-0067">ATP-binding</keyword>
<protein>
    <recommendedName>
        <fullName evidence="8">Arginine--tRNA ligase</fullName>
        <ecNumber evidence="8">6.1.1.19</ecNumber>
    </recommendedName>
    <alternativeName>
        <fullName evidence="8">Arginyl-tRNA synthetase</fullName>
        <shortName evidence="8">ArgRS</shortName>
    </alternativeName>
</protein>
<evidence type="ECO:0000256" key="8">
    <source>
        <dbReference type="HAMAP-Rule" id="MF_00123"/>
    </source>
</evidence>
<dbReference type="CDD" id="cd07956">
    <property type="entry name" value="Anticodon_Ia_Arg"/>
    <property type="match status" value="1"/>
</dbReference>
<reference evidence="12 13" key="1">
    <citation type="submission" date="2018-10" db="EMBL/GenBank/DDBJ databases">
        <title>Bacillus Keqinensis sp. nov., a moderately halophilic bacterium isolated from a saline-alkaline lake.</title>
        <authorList>
            <person name="Wang H."/>
        </authorList>
    </citation>
    <scope>NUCLEOTIDE SEQUENCE [LARGE SCALE GENOMIC DNA]</scope>
    <source>
        <strain evidence="12 13">KQ-3</strain>
    </source>
</reference>
<dbReference type="InterPro" id="IPR035684">
    <property type="entry name" value="ArgRS_core"/>
</dbReference>
<evidence type="ECO:0000313" key="13">
    <source>
        <dbReference type="Proteomes" id="UP000278746"/>
    </source>
</evidence>
<dbReference type="SUPFAM" id="SSF47323">
    <property type="entry name" value="Anticodon-binding domain of a subclass of class I aminoacyl-tRNA synthetases"/>
    <property type="match status" value="1"/>
</dbReference>
<evidence type="ECO:0000259" key="11">
    <source>
        <dbReference type="SMART" id="SM01016"/>
    </source>
</evidence>
<dbReference type="Pfam" id="PF05746">
    <property type="entry name" value="DALR_1"/>
    <property type="match status" value="1"/>
</dbReference>
<comment type="similarity">
    <text evidence="1 8 9">Belongs to the class-I aminoacyl-tRNA synthetase family.</text>
</comment>
<dbReference type="GO" id="GO:0004814">
    <property type="term" value="F:arginine-tRNA ligase activity"/>
    <property type="evidence" value="ECO:0007669"/>
    <property type="project" value="UniProtKB-UniRule"/>
</dbReference>
<dbReference type="Gene3D" id="1.10.730.10">
    <property type="entry name" value="Isoleucyl-tRNA Synthetase, Domain 1"/>
    <property type="match status" value="1"/>
</dbReference>
<evidence type="ECO:0000256" key="5">
    <source>
        <dbReference type="ARBA" id="ARBA00022917"/>
    </source>
</evidence>
<sequence>MNMKDIFTKALEEPLKNELSEPQIASLIEHPKHEAHGDLAFPCFQLAKSMKKPPHMIAQELSEVVASQEIEKAVAAGPYVNVFFKRRKISAGILEEILRKGAEYGSNTTGEKGNTVFDFSSPNIAKPFSMGHLRSTIIGQALANIAEKNGFNCVRINHLGDWGTQFGKLMCAYTRWGAEDDVRKCPIPTLMKYYVDFHEKAENDPSLLEEGRAWFKKLELGDGEATKLWKWFRDESLKEFERVYDLLGIRFDHVQGESFYNDKMTPVVAELTEKGLLTKSEGAYVVETGPGKPPCLITKTDGTTLYATRDLAAAVYRKTTFDFAKSVYVVGAEQQLHFDQIKNVLRKMGREWEKDMVHVPFGLILKDGKKMSTRKGKIILLEDVLKDAISQAEENIALKNPALENKAATAREVGVGAVVFHDLKNERMNSVEFSLEQMLTFEGETGPYVQYTNVRARSILTKARAEGTPQEGLEDDASWAVVKELHEFPDVVRRAWQTYEPSVIARYLLSLASAFNKYYGKVKILENDDCLGDRLSVVASVSIVLQEGLRLLGIKAPRQM</sequence>
<comment type="catalytic activity">
    <reaction evidence="7 8">
        <text>tRNA(Arg) + L-arginine + ATP = L-arginyl-tRNA(Arg) + AMP + diphosphate</text>
        <dbReference type="Rhea" id="RHEA:20301"/>
        <dbReference type="Rhea" id="RHEA-COMP:9658"/>
        <dbReference type="Rhea" id="RHEA-COMP:9673"/>
        <dbReference type="ChEBI" id="CHEBI:30616"/>
        <dbReference type="ChEBI" id="CHEBI:32682"/>
        <dbReference type="ChEBI" id="CHEBI:33019"/>
        <dbReference type="ChEBI" id="CHEBI:78442"/>
        <dbReference type="ChEBI" id="CHEBI:78513"/>
        <dbReference type="ChEBI" id="CHEBI:456215"/>
        <dbReference type="EC" id="6.1.1.19"/>
    </reaction>
</comment>
<keyword evidence="6 8" id="KW-0030">Aminoacyl-tRNA synthetase</keyword>
<dbReference type="CDD" id="cd00671">
    <property type="entry name" value="ArgRS_core"/>
    <property type="match status" value="1"/>
</dbReference>
<dbReference type="GO" id="GO:0005737">
    <property type="term" value="C:cytoplasm"/>
    <property type="evidence" value="ECO:0007669"/>
    <property type="project" value="UniProtKB-SubCell"/>
</dbReference>
<dbReference type="SUPFAM" id="SSF52374">
    <property type="entry name" value="Nucleotidylyl transferase"/>
    <property type="match status" value="1"/>
</dbReference>
<evidence type="ECO:0000256" key="9">
    <source>
        <dbReference type="RuleBase" id="RU363038"/>
    </source>
</evidence>
<gene>
    <name evidence="8" type="primary">argS</name>
    <name evidence="12" type="ORF">EBO34_19570</name>
</gene>
<dbReference type="EC" id="6.1.1.19" evidence="8"/>
<dbReference type="InterPro" id="IPR008909">
    <property type="entry name" value="DALR_anticod-bd"/>
</dbReference>
<keyword evidence="8" id="KW-0963">Cytoplasm</keyword>
<keyword evidence="13" id="KW-1185">Reference proteome</keyword>
<dbReference type="Gene3D" id="3.40.50.620">
    <property type="entry name" value="HUPs"/>
    <property type="match status" value="1"/>
</dbReference>
<dbReference type="GO" id="GO:0005524">
    <property type="term" value="F:ATP binding"/>
    <property type="evidence" value="ECO:0007669"/>
    <property type="project" value="UniProtKB-UniRule"/>
</dbReference>
<dbReference type="InterPro" id="IPR014729">
    <property type="entry name" value="Rossmann-like_a/b/a_fold"/>
</dbReference>
<dbReference type="EMBL" id="RHIB01000004">
    <property type="protein sequence ID" value="RNA66316.1"/>
    <property type="molecule type" value="Genomic_DNA"/>
</dbReference>
<dbReference type="NCBIfam" id="TIGR00456">
    <property type="entry name" value="argS"/>
    <property type="match status" value="1"/>
</dbReference>
<dbReference type="RefSeq" id="WP_122901792.1">
    <property type="nucleotide sequence ID" value="NZ_RHIB01000004.1"/>
</dbReference>
<dbReference type="SMART" id="SM01016">
    <property type="entry name" value="Arg_tRNA_synt_N"/>
    <property type="match status" value="1"/>
</dbReference>
<dbReference type="Pfam" id="PF03485">
    <property type="entry name" value="Arg_tRNA_synt_N"/>
    <property type="match status" value="1"/>
</dbReference>
<evidence type="ECO:0000313" key="12">
    <source>
        <dbReference type="EMBL" id="RNA66316.1"/>
    </source>
</evidence>
<dbReference type="AlphaFoldDB" id="A0A3M7TPU3"/>
<evidence type="ECO:0000256" key="6">
    <source>
        <dbReference type="ARBA" id="ARBA00023146"/>
    </source>
</evidence>